<protein>
    <submittedName>
        <fullName evidence="2">Uncharacterized protein</fullName>
    </submittedName>
</protein>
<evidence type="ECO:0000256" key="1">
    <source>
        <dbReference type="SAM" id="MobiDB-lite"/>
    </source>
</evidence>
<evidence type="ECO:0000313" key="3">
    <source>
        <dbReference type="Proteomes" id="UP000184267"/>
    </source>
</evidence>
<gene>
    <name evidence="2" type="ORF">TRAPUB_11987</name>
</gene>
<dbReference type="AlphaFoldDB" id="A0A1M2VVD9"/>
<accession>A0A1M2VVD9</accession>
<name>A0A1M2VVD9_TRAPU</name>
<keyword evidence="3" id="KW-1185">Reference proteome</keyword>
<dbReference type="OrthoDB" id="2919381at2759"/>
<evidence type="ECO:0000313" key="2">
    <source>
        <dbReference type="EMBL" id="OJT11496.1"/>
    </source>
</evidence>
<organism evidence="2 3">
    <name type="scientific">Trametes pubescens</name>
    <name type="common">White-rot fungus</name>
    <dbReference type="NCBI Taxonomy" id="154538"/>
    <lineage>
        <taxon>Eukaryota</taxon>
        <taxon>Fungi</taxon>
        <taxon>Dikarya</taxon>
        <taxon>Basidiomycota</taxon>
        <taxon>Agaricomycotina</taxon>
        <taxon>Agaricomycetes</taxon>
        <taxon>Polyporales</taxon>
        <taxon>Polyporaceae</taxon>
        <taxon>Trametes</taxon>
    </lineage>
</organism>
<proteinExistence type="predicted"/>
<comment type="caution">
    <text evidence="2">The sequence shown here is derived from an EMBL/GenBank/DDBJ whole genome shotgun (WGS) entry which is preliminary data.</text>
</comment>
<sequence>MSNLPLPTTNLTEMVIDAVGQPVPASQAAFAQPDPAGSSQPPQPQYVPYQVPPSYPVAGPSHAPLHPMVQGRFPHTYTSPYGAPLPYAVVTHQLMYVRHYQAAMNNTSFRDAMTSIQTRLQTQFWAYFEEHACSREGESRNEHVRQVEDLE</sequence>
<feature type="region of interest" description="Disordered" evidence="1">
    <location>
        <begin position="26"/>
        <end position="53"/>
    </location>
</feature>
<feature type="compositionally biased region" description="Pro residues" evidence="1">
    <location>
        <begin position="41"/>
        <end position="53"/>
    </location>
</feature>
<dbReference type="Proteomes" id="UP000184267">
    <property type="component" value="Unassembled WGS sequence"/>
</dbReference>
<reference evidence="2 3" key="1">
    <citation type="submission" date="2016-10" db="EMBL/GenBank/DDBJ databases">
        <title>Genome sequence of the basidiomycete white-rot fungus Trametes pubescens.</title>
        <authorList>
            <person name="Makela M.R."/>
            <person name="Granchi Z."/>
            <person name="Peng M."/>
            <person name="De Vries R.P."/>
            <person name="Grigoriev I."/>
            <person name="Riley R."/>
            <person name="Hilden K."/>
        </authorList>
    </citation>
    <scope>NUCLEOTIDE SEQUENCE [LARGE SCALE GENOMIC DNA]</scope>
    <source>
        <strain evidence="2 3">FBCC735</strain>
    </source>
</reference>
<dbReference type="EMBL" id="MNAD01000634">
    <property type="protein sequence ID" value="OJT11496.1"/>
    <property type="molecule type" value="Genomic_DNA"/>
</dbReference>